<dbReference type="FunFam" id="2.30.30.140:FF:000018">
    <property type="entry name" value="Serine/threonine-protein kinase 31"/>
    <property type="match status" value="1"/>
</dbReference>
<feature type="region of interest" description="Disordered" evidence="1">
    <location>
        <begin position="781"/>
        <end position="803"/>
    </location>
</feature>
<protein>
    <recommendedName>
        <fullName evidence="6">Tudor domain-containing protein</fullName>
    </recommendedName>
</protein>
<feature type="compositionally biased region" description="Pro residues" evidence="1">
    <location>
        <begin position="866"/>
        <end position="875"/>
    </location>
</feature>
<reference evidence="4" key="1">
    <citation type="submission" date="2021-02" db="EMBL/GenBank/DDBJ databases">
        <authorList>
            <person name="Nowell W R."/>
        </authorList>
    </citation>
    <scope>NUCLEOTIDE SEQUENCE</scope>
</reference>
<evidence type="ECO:0000259" key="3">
    <source>
        <dbReference type="PROSITE" id="PS50304"/>
    </source>
</evidence>
<organism evidence="4 5">
    <name type="scientific">Rotaria magnacalcarata</name>
    <dbReference type="NCBI Taxonomy" id="392030"/>
    <lineage>
        <taxon>Eukaryota</taxon>
        <taxon>Metazoa</taxon>
        <taxon>Spiralia</taxon>
        <taxon>Gnathifera</taxon>
        <taxon>Rotifera</taxon>
        <taxon>Eurotatoria</taxon>
        <taxon>Bdelloidea</taxon>
        <taxon>Philodinida</taxon>
        <taxon>Philodinidae</taxon>
        <taxon>Rotaria</taxon>
    </lineage>
</organism>
<evidence type="ECO:0000313" key="4">
    <source>
        <dbReference type="EMBL" id="CAF1421997.1"/>
    </source>
</evidence>
<evidence type="ECO:0008006" key="6">
    <source>
        <dbReference type="Google" id="ProtNLM"/>
    </source>
</evidence>
<feature type="domain" description="F-box" evidence="2">
    <location>
        <begin position="11"/>
        <end position="58"/>
    </location>
</feature>
<dbReference type="SUPFAM" id="SSF81383">
    <property type="entry name" value="F-box domain"/>
    <property type="match status" value="1"/>
</dbReference>
<dbReference type="Gene3D" id="2.30.30.140">
    <property type="match status" value="2"/>
</dbReference>
<proteinExistence type="predicted"/>
<feature type="compositionally biased region" description="Polar residues" evidence="1">
    <location>
        <begin position="1141"/>
        <end position="1160"/>
    </location>
</feature>
<gene>
    <name evidence="4" type="ORF">CJN711_LOCUS23054</name>
</gene>
<feature type="region of interest" description="Disordered" evidence="1">
    <location>
        <begin position="1129"/>
        <end position="1205"/>
    </location>
</feature>
<comment type="caution">
    <text evidence="4">The sequence shown here is derived from an EMBL/GenBank/DDBJ whole genome shotgun (WGS) entry which is preliminary data.</text>
</comment>
<dbReference type="SUPFAM" id="SSF63748">
    <property type="entry name" value="Tudor/PWWP/MBT"/>
    <property type="match status" value="2"/>
</dbReference>
<dbReference type="InterPro" id="IPR035437">
    <property type="entry name" value="SNase_OB-fold_sf"/>
</dbReference>
<dbReference type="CDD" id="cd20379">
    <property type="entry name" value="Tudor_dTUD-like"/>
    <property type="match status" value="1"/>
</dbReference>
<feature type="domain" description="Tudor" evidence="3">
    <location>
        <begin position="940"/>
        <end position="999"/>
    </location>
</feature>
<accession>A0A815MFV4</accession>
<evidence type="ECO:0000313" key="5">
    <source>
        <dbReference type="Proteomes" id="UP000663855"/>
    </source>
</evidence>
<dbReference type="PROSITE" id="PS50304">
    <property type="entry name" value="TUDOR"/>
    <property type="match status" value="1"/>
</dbReference>
<evidence type="ECO:0000259" key="2">
    <source>
        <dbReference type="PROSITE" id="PS50181"/>
    </source>
</evidence>
<dbReference type="Gene3D" id="2.40.50.90">
    <property type="match status" value="1"/>
</dbReference>
<feature type="compositionally biased region" description="Low complexity" evidence="1">
    <location>
        <begin position="1173"/>
        <end position="1185"/>
    </location>
</feature>
<feature type="region of interest" description="Disordered" evidence="1">
    <location>
        <begin position="855"/>
        <end position="876"/>
    </location>
</feature>
<dbReference type="EMBL" id="CAJNOV010010805">
    <property type="protein sequence ID" value="CAF1421997.1"/>
    <property type="molecule type" value="Genomic_DNA"/>
</dbReference>
<dbReference type="InterPro" id="IPR036047">
    <property type="entry name" value="F-box-like_dom_sf"/>
</dbReference>
<dbReference type="PANTHER" id="PTHR16442">
    <property type="entry name" value="RING FINGER PROTEIN 17"/>
    <property type="match status" value="1"/>
</dbReference>
<dbReference type="InterPro" id="IPR002999">
    <property type="entry name" value="Tudor"/>
</dbReference>
<dbReference type="InterPro" id="IPR001810">
    <property type="entry name" value="F-box_dom"/>
</dbReference>
<dbReference type="Proteomes" id="UP000663855">
    <property type="component" value="Unassembled WGS sequence"/>
</dbReference>
<dbReference type="SMART" id="SM00333">
    <property type="entry name" value="TUDOR"/>
    <property type="match status" value="2"/>
</dbReference>
<dbReference type="Pfam" id="PF00567">
    <property type="entry name" value="TUDOR"/>
    <property type="match status" value="2"/>
</dbReference>
<dbReference type="PROSITE" id="PS50181">
    <property type="entry name" value="FBOX"/>
    <property type="match status" value="1"/>
</dbReference>
<name>A0A815MFV4_9BILA</name>
<feature type="region of interest" description="Disordered" evidence="1">
    <location>
        <begin position="1238"/>
        <end position="1265"/>
    </location>
</feature>
<evidence type="ECO:0000256" key="1">
    <source>
        <dbReference type="SAM" id="MobiDB-lite"/>
    </source>
</evidence>
<sequence>MGRQASMKNLLVQLDDLPDEILMCIFKKLYNGEVLYSLMDVNQRLDRIVRDTIFLRDLCLLEYCPVDESTFSLPDPIIDRFCSTILPKIGHKIKTLFLSRTSIERVLHTTNYPNLNHLGLCDIEYKVAQSLFSDESPLAHVFKNQISSLFINLSFKDPFSREGLTSIIFMEIFKRCANLRCLKINPSLFDLGTLNNSIAYRTTICSTLLELHVTLTHMPDCLYILDGHFDQLRILHVTFDRTCFELLDTEHRLKLLPNLRIFSLCCAAKIFGYNESIVLLVRRMLNLEELDLNFTLAHCTKFIDGDTLKKDIITYRPRLYKFTFNIWSRIYYNGIHFPSNEHNQNIFKHISNNHIITSTDQFQEKRYRRYHIYSYPYKWKLYNNITNNFRGGLFTSVTRVSLSDEHPFEYEFFLRIAQSFPFMKELTIKNRKAQHNKQLIKSNNNNQILSIIEYPNLTRLDLRKAHDDYLELFLFDTNISSPNNLHLCCNYQSLERVTNYFTRYITRNKCVNLAALYCNPMASTILAIVEYGAQKQRISLDPHSSYQDICNQIYSLFKLDTINSKYSLQRQDSLKFGLFINIDERTFQNELKQYAIKNSQNPVLRLRLIPAISKTTSKPVNGVLNREKAWSTSSSQCQHDESDRASTNSAAAIDIKQLIRKCLTNLKETTENIQLLDRYFHPEDYIDDECQLTNKSSTNMQEPALPVNTPMNREILQAASISESRITTSNIIDELVPALNHLMNTQQTLLSTSSLITTDKPVESSPIPTQTTVNYHTQAPVNNQTQASVPNSTNVQSRSSNKSFSNRLGVTIQPNQTQNSVVQEPKSISPCHQYIPQKTKSPCIVKQPIVVSHDKHQNEISSHTTVPPPPPPQPQSPKLKYKIELKQYESGAALEGIVSVASNASYFFLQLIDERKDEFDHLSKSLHEYYSNRDKNSNYHPSPGDYCVAMYTEDARWYRARIIRYISDHTCEVFYVDYGNMEELPIEFLHEILPDFVRLSARAIACTITEILPPIGQEGWTKRATFAFASRCTNERVQATVVESTNIKWPMHLVQLRVSKTQEDIGTSLETCKLARHVSNHEICEFWSNKIRLEQYILYNLPEPNPDRFPFIEQGTSSYFHYMTTNPIPVKNEKEQRPNPFLSSSLQRTPSTDRSTQEETTPALEEAKPLQENNNQTTSSIISNNEPNEIELNKQSTPDVSKQKTEEYEQLDIMTPSSGLNPDASPFVIFSTSKIDTNQSISTGDESDDEIDSKETPAMSDSSERPRMPIKEEVIVDTNLTPSTPLLKSWLPMEVTHIETPTRFYIRYIYGPSWNLGNVSTPELTNKKEVPEKNVVLKELTQEMTLCYNKHKRICPGDSYDEGELVAVKFRSRWHRGRFIQYKPSIDFAHIFFVDYGYTRSVPISMIRPINNRFVLHAEQAHLVHLHQPDQRRGRKEWDTKVIEEFRDMTKDGTNLYSRIVSEPNTIELMSYDPLTKEWFSFYEHFVKHLNHCDKIELSS</sequence>
<dbReference type="PANTHER" id="PTHR16442:SF1">
    <property type="entry name" value="RING FINGER PROTEIN 17"/>
    <property type="match status" value="1"/>
</dbReference>